<proteinExistence type="predicted"/>
<dbReference type="Proteomes" id="UP000689195">
    <property type="component" value="Unassembled WGS sequence"/>
</dbReference>
<protein>
    <submittedName>
        <fullName evidence="1">Uncharacterized protein</fullName>
    </submittedName>
</protein>
<accession>A0A8S1XZP0</accession>
<organism evidence="1 2">
    <name type="scientific">Paramecium pentaurelia</name>
    <dbReference type="NCBI Taxonomy" id="43138"/>
    <lineage>
        <taxon>Eukaryota</taxon>
        <taxon>Sar</taxon>
        <taxon>Alveolata</taxon>
        <taxon>Ciliophora</taxon>
        <taxon>Intramacronucleata</taxon>
        <taxon>Oligohymenophorea</taxon>
        <taxon>Peniculida</taxon>
        <taxon>Parameciidae</taxon>
        <taxon>Paramecium</taxon>
    </lineage>
</organism>
<gene>
    <name evidence="1" type="ORF">PPENT_87.1.T1440052</name>
</gene>
<dbReference type="EMBL" id="CAJJDO010000144">
    <property type="protein sequence ID" value="CAD8206475.1"/>
    <property type="molecule type" value="Genomic_DNA"/>
</dbReference>
<evidence type="ECO:0000313" key="2">
    <source>
        <dbReference type="Proteomes" id="UP000689195"/>
    </source>
</evidence>
<sequence length="44" mass="5517">MRRIRKCDEDEEVVEIEKQRLNEVNLKIEKCFVQKNRKQSNFRH</sequence>
<reference evidence="1" key="1">
    <citation type="submission" date="2021-01" db="EMBL/GenBank/DDBJ databases">
        <authorList>
            <consortium name="Genoscope - CEA"/>
            <person name="William W."/>
        </authorList>
    </citation>
    <scope>NUCLEOTIDE SEQUENCE</scope>
</reference>
<dbReference type="AlphaFoldDB" id="A0A8S1XZP0"/>
<evidence type="ECO:0000313" key="1">
    <source>
        <dbReference type="EMBL" id="CAD8206475.1"/>
    </source>
</evidence>
<keyword evidence="2" id="KW-1185">Reference proteome</keyword>
<name>A0A8S1XZP0_9CILI</name>
<comment type="caution">
    <text evidence="1">The sequence shown here is derived from an EMBL/GenBank/DDBJ whole genome shotgun (WGS) entry which is preliminary data.</text>
</comment>